<name>A0A8H3FU56_9LECA</name>
<keyword evidence="5" id="KW-0812">Transmembrane</keyword>
<comment type="similarity">
    <text evidence="3">Belongs to the MNN1/MNT family.</text>
</comment>
<evidence type="ECO:0000256" key="5">
    <source>
        <dbReference type="ARBA" id="ARBA00022692"/>
    </source>
</evidence>
<sequence length="503" mass="55793">MLARLSPRLLLLAIAFFFLLSLLTLNRSGFDPKNIKPTIPNIPSTADLWKDPKHGPSKPSPAIKKFWAKWANIFHESRPQVEPIKVKEAASTANSDNANGERKPHKHNLGLSDKVINGLHDAHKSLLQDRGGLYGSRFSNQSRELFSGTGIVTVAGGPYFAPVIISIRMLRKVTSMPVHVFLESQGEYEPEICEHVLPSLNAECFVVSDFMPKDSPIKPTHYQLKALAILFSTFETIVYIDSDCFPVRDPAEMLTSEPFLSTGLITWPDYWVATEDPVFYTIAGMTSFPPGMPARSTESGELLISKNIHLSSLLLACYYNLFGPTHYYPLLSQGALGEGDKETFLAAAVVLGLPYYRVKEHVATIGYFTAEGDFKGGAMVQHHAVDDASVHNGTYATAADSHKCRPVFLHANFPKMNAGRLLEENKLTTPTGKALRIWGKKTDVEKKFEGRDIEKEVWAEMKDVSCALETVIRDWRGHGGICTRVKEHWSAVFAEGSFLSGII</sequence>
<keyword evidence="7" id="KW-1133">Transmembrane helix</keyword>
<keyword evidence="6" id="KW-0735">Signal-anchor</keyword>
<evidence type="ECO:0000256" key="4">
    <source>
        <dbReference type="ARBA" id="ARBA00022679"/>
    </source>
</evidence>
<evidence type="ECO:0000256" key="10">
    <source>
        <dbReference type="SAM" id="SignalP"/>
    </source>
</evidence>
<comment type="pathway">
    <text evidence="2">Protein modification; protein glycosylation.</text>
</comment>
<comment type="caution">
    <text evidence="11">The sequence shown here is derived from an EMBL/GenBank/DDBJ whole genome shotgun (WGS) entry which is preliminary data.</text>
</comment>
<feature type="chain" id="PRO_5034723353" description="Alpha-1,2-mannosyltransferase" evidence="10">
    <location>
        <begin position="29"/>
        <end position="503"/>
    </location>
</feature>
<dbReference type="EMBL" id="CAJPDS010000058">
    <property type="protein sequence ID" value="CAF9931137.1"/>
    <property type="molecule type" value="Genomic_DNA"/>
</dbReference>
<evidence type="ECO:0000256" key="1">
    <source>
        <dbReference type="ARBA" id="ARBA00004323"/>
    </source>
</evidence>
<protein>
    <recommendedName>
        <fullName evidence="13">Alpha-1,2-mannosyltransferase</fullName>
    </recommendedName>
</protein>
<dbReference type="GO" id="GO:0000026">
    <property type="term" value="F:alpha-1,2-mannosyltransferase activity"/>
    <property type="evidence" value="ECO:0007669"/>
    <property type="project" value="TreeGrafter"/>
</dbReference>
<proteinExistence type="inferred from homology"/>
<dbReference type="PANTHER" id="PTHR31646:SF1">
    <property type="entry name" value="ALPHA-1,2-MANNOSYLTRANSFERASE MNN2"/>
    <property type="match status" value="1"/>
</dbReference>
<dbReference type="Proteomes" id="UP000664521">
    <property type="component" value="Unassembled WGS sequence"/>
</dbReference>
<evidence type="ECO:0000256" key="7">
    <source>
        <dbReference type="ARBA" id="ARBA00022989"/>
    </source>
</evidence>
<gene>
    <name evidence="11" type="ORF">HETSPECPRED_007804</name>
</gene>
<evidence type="ECO:0000256" key="6">
    <source>
        <dbReference type="ARBA" id="ARBA00022968"/>
    </source>
</evidence>
<evidence type="ECO:0000313" key="12">
    <source>
        <dbReference type="Proteomes" id="UP000664521"/>
    </source>
</evidence>
<reference evidence="11" key="1">
    <citation type="submission" date="2021-03" db="EMBL/GenBank/DDBJ databases">
        <authorList>
            <person name="Tagirdzhanova G."/>
        </authorList>
    </citation>
    <scope>NUCLEOTIDE SEQUENCE</scope>
</reference>
<dbReference type="OrthoDB" id="430354at2759"/>
<keyword evidence="8" id="KW-0333">Golgi apparatus</keyword>
<dbReference type="GO" id="GO:0000139">
    <property type="term" value="C:Golgi membrane"/>
    <property type="evidence" value="ECO:0007669"/>
    <property type="project" value="UniProtKB-SubCell"/>
</dbReference>
<dbReference type="AlphaFoldDB" id="A0A8H3FU56"/>
<evidence type="ECO:0000256" key="8">
    <source>
        <dbReference type="ARBA" id="ARBA00023034"/>
    </source>
</evidence>
<organism evidence="11 12">
    <name type="scientific">Heterodermia speciosa</name>
    <dbReference type="NCBI Taxonomy" id="116794"/>
    <lineage>
        <taxon>Eukaryota</taxon>
        <taxon>Fungi</taxon>
        <taxon>Dikarya</taxon>
        <taxon>Ascomycota</taxon>
        <taxon>Pezizomycotina</taxon>
        <taxon>Lecanoromycetes</taxon>
        <taxon>OSLEUM clade</taxon>
        <taxon>Lecanoromycetidae</taxon>
        <taxon>Caliciales</taxon>
        <taxon>Physciaceae</taxon>
        <taxon>Heterodermia</taxon>
    </lineage>
</organism>
<accession>A0A8H3FU56</accession>
<evidence type="ECO:0000256" key="3">
    <source>
        <dbReference type="ARBA" id="ARBA00009105"/>
    </source>
</evidence>
<evidence type="ECO:0008006" key="13">
    <source>
        <dbReference type="Google" id="ProtNLM"/>
    </source>
</evidence>
<dbReference type="PANTHER" id="PTHR31646">
    <property type="entry name" value="ALPHA-1,2-MANNOSYLTRANSFERASE MNN2"/>
    <property type="match status" value="1"/>
</dbReference>
<evidence type="ECO:0000256" key="2">
    <source>
        <dbReference type="ARBA" id="ARBA00004922"/>
    </source>
</evidence>
<keyword evidence="10" id="KW-0732">Signal</keyword>
<dbReference type="InterPro" id="IPR029044">
    <property type="entry name" value="Nucleotide-diphossugar_trans"/>
</dbReference>
<comment type="subcellular location">
    <subcellularLocation>
        <location evidence="1">Golgi apparatus membrane</location>
        <topology evidence="1">Single-pass type II membrane protein</topology>
    </subcellularLocation>
</comment>
<keyword evidence="12" id="KW-1185">Reference proteome</keyword>
<dbReference type="SUPFAM" id="SSF53448">
    <property type="entry name" value="Nucleotide-diphospho-sugar transferases"/>
    <property type="match status" value="1"/>
</dbReference>
<dbReference type="Pfam" id="PF11051">
    <property type="entry name" value="Mannosyl_trans3"/>
    <property type="match status" value="2"/>
</dbReference>
<evidence type="ECO:0000313" key="11">
    <source>
        <dbReference type="EMBL" id="CAF9931137.1"/>
    </source>
</evidence>
<dbReference type="GO" id="GO:0046354">
    <property type="term" value="P:mannan biosynthetic process"/>
    <property type="evidence" value="ECO:0007669"/>
    <property type="project" value="TreeGrafter"/>
</dbReference>
<keyword evidence="9" id="KW-0472">Membrane</keyword>
<keyword evidence="4" id="KW-0808">Transferase</keyword>
<evidence type="ECO:0000256" key="9">
    <source>
        <dbReference type="ARBA" id="ARBA00023136"/>
    </source>
</evidence>
<dbReference type="InterPro" id="IPR022751">
    <property type="entry name" value="Alpha_mannosyltransferase"/>
</dbReference>
<feature type="signal peptide" evidence="10">
    <location>
        <begin position="1"/>
        <end position="28"/>
    </location>
</feature>